<protein>
    <submittedName>
        <fullName evidence="2">Uncharacterized protein</fullName>
    </submittedName>
</protein>
<proteinExistence type="predicted"/>
<reference evidence="3" key="1">
    <citation type="submission" date="2016-07" db="EMBL/GenBank/DDBJ databases">
        <title>Sequence Frankia sp. strain CcI1.17.</title>
        <authorList>
            <person name="Ghodhbane-Gtari F."/>
            <person name="Swanson E."/>
            <person name="Gueddou A."/>
            <person name="Morris K."/>
            <person name="Hezbri K."/>
            <person name="Ktari A."/>
            <person name="Nouioui I."/>
            <person name="Abebe-Akele F."/>
            <person name="Simpson S."/>
            <person name="Thomas K."/>
            <person name="Gtari M."/>
            <person name="Tisa L.S."/>
            <person name="Hurst S."/>
        </authorList>
    </citation>
    <scope>NUCLEOTIDE SEQUENCE [LARGE SCALE GENOMIC DNA]</scope>
    <source>
        <strain evidence="3">Cc1.17</strain>
    </source>
</reference>
<dbReference type="AlphaFoldDB" id="A0A1S1QA77"/>
<name>A0A1S1QA77_9ACTN</name>
<dbReference type="EMBL" id="MBLM01000156">
    <property type="protein sequence ID" value="OHV29992.1"/>
    <property type="molecule type" value="Genomic_DNA"/>
</dbReference>
<organism evidence="2 3">
    <name type="scientific">Parafrankia colletiae</name>
    <dbReference type="NCBI Taxonomy" id="573497"/>
    <lineage>
        <taxon>Bacteria</taxon>
        <taxon>Bacillati</taxon>
        <taxon>Actinomycetota</taxon>
        <taxon>Actinomycetes</taxon>
        <taxon>Frankiales</taxon>
        <taxon>Frankiaceae</taxon>
        <taxon>Parafrankia</taxon>
    </lineage>
</organism>
<evidence type="ECO:0000313" key="3">
    <source>
        <dbReference type="Proteomes" id="UP000179627"/>
    </source>
</evidence>
<accession>A0A1S1QA77</accession>
<comment type="caution">
    <text evidence="2">The sequence shown here is derived from an EMBL/GenBank/DDBJ whole genome shotgun (WGS) entry which is preliminary data.</text>
</comment>
<keyword evidence="3" id="KW-1185">Reference proteome</keyword>
<gene>
    <name evidence="2" type="ORF">CC117_27875</name>
</gene>
<evidence type="ECO:0000313" key="2">
    <source>
        <dbReference type="EMBL" id="OHV29992.1"/>
    </source>
</evidence>
<feature type="transmembrane region" description="Helical" evidence="1">
    <location>
        <begin position="6"/>
        <end position="25"/>
    </location>
</feature>
<evidence type="ECO:0000256" key="1">
    <source>
        <dbReference type="SAM" id="Phobius"/>
    </source>
</evidence>
<dbReference type="Proteomes" id="UP000179627">
    <property type="component" value="Unassembled WGS sequence"/>
</dbReference>
<dbReference type="RefSeq" id="WP_071089830.1">
    <property type="nucleotide sequence ID" value="NZ_MBLM01000156.1"/>
</dbReference>
<sequence>MVTPFPASLNVLVAVTFVLTGLLLLDEDALGSVSWAFVPGGLMWAVTWTATWEHGPSAAVSSFAYTHFWVCLGGACC</sequence>
<keyword evidence="1" id="KW-0472">Membrane</keyword>
<keyword evidence="1" id="KW-0812">Transmembrane</keyword>
<keyword evidence="1" id="KW-1133">Transmembrane helix</keyword>